<dbReference type="RefSeq" id="WP_272447460.1">
    <property type="nucleotide sequence ID" value="NZ_JAMQKC010000026.1"/>
</dbReference>
<comment type="caution">
    <text evidence="2">The sequence shown here is derived from an EMBL/GenBank/DDBJ whole genome shotgun (WGS) entry which is preliminary data.</text>
</comment>
<evidence type="ECO:0000313" key="3">
    <source>
        <dbReference type="Proteomes" id="UP001145069"/>
    </source>
</evidence>
<dbReference type="InterPro" id="IPR025372">
    <property type="entry name" value="DUF4362"/>
</dbReference>
<dbReference type="EMBL" id="JAMQKC010000026">
    <property type="protein sequence ID" value="MDC3418397.1"/>
    <property type="molecule type" value="Genomic_DNA"/>
</dbReference>
<dbReference type="PROSITE" id="PS51257">
    <property type="entry name" value="PROKAR_LIPOPROTEIN"/>
    <property type="match status" value="1"/>
</dbReference>
<name>A0A9X3WEK3_9BACI</name>
<keyword evidence="3" id="KW-1185">Reference proteome</keyword>
<feature type="chain" id="PRO_5040902495" evidence="1">
    <location>
        <begin position="21"/>
        <end position="134"/>
    </location>
</feature>
<dbReference type="AlphaFoldDB" id="A0A9X3WEK3"/>
<proteinExistence type="predicted"/>
<organism evidence="2 3">
    <name type="scientific">Aquibacillus salsiterrae</name>
    <dbReference type="NCBI Taxonomy" id="2950439"/>
    <lineage>
        <taxon>Bacteria</taxon>
        <taxon>Bacillati</taxon>
        <taxon>Bacillota</taxon>
        <taxon>Bacilli</taxon>
        <taxon>Bacillales</taxon>
        <taxon>Bacillaceae</taxon>
        <taxon>Aquibacillus</taxon>
    </lineage>
</organism>
<gene>
    <name evidence="2" type="ORF">NC799_16065</name>
</gene>
<evidence type="ECO:0000313" key="2">
    <source>
        <dbReference type="EMBL" id="MDC3418397.1"/>
    </source>
</evidence>
<keyword evidence="1" id="KW-0732">Signal</keyword>
<evidence type="ECO:0000256" key="1">
    <source>
        <dbReference type="SAM" id="SignalP"/>
    </source>
</evidence>
<dbReference type="Pfam" id="PF14275">
    <property type="entry name" value="DUF4362"/>
    <property type="match status" value="1"/>
</dbReference>
<sequence length="134" mass="15207">MKKILLVFASIMLIVITGCGYSPDSDDVVNEYGKITNIEVFQQFVKNAKQGKQDKIRIVHYTDEGDPILRDVEYDGEKFTSKVDSSRDKYGSRGKSSITCKALNIEEDGKTKIYELKECDKPDSNPTLLVIRDY</sequence>
<dbReference type="Proteomes" id="UP001145069">
    <property type="component" value="Unassembled WGS sequence"/>
</dbReference>
<feature type="signal peptide" evidence="1">
    <location>
        <begin position="1"/>
        <end position="20"/>
    </location>
</feature>
<accession>A0A9X3WEK3</accession>
<reference evidence="2" key="1">
    <citation type="submission" date="2022-06" db="EMBL/GenBank/DDBJ databases">
        <title>Aquibacillus sp. a new bacterium isolated from soil saline samples.</title>
        <authorList>
            <person name="Galisteo C."/>
            <person name="De La Haba R."/>
            <person name="Sanchez-Porro C."/>
            <person name="Ventosa A."/>
        </authorList>
    </citation>
    <scope>NUCLEOTIDE SEQUENCE</scope>
    <source>
        <strain evidence="2">3ASR75-54</strain>
    </source>
</reference>
<protein>
    <submittedName>
        <fullName evidence="2">DUF4362 domain-containing protein</fullName>
    </submittedName>
</protein>